<keyword evidence="2" id="KW-1185">Reference proteome</keyword>
<proteinExistence type="predicted"/>
<dbReference type="EMBL" id="JAKELO010000002">
    <property type="protein sequence ID" value="MDE4907524.1"/>
    <property type="molecule type" value="Genomic_DNA"/>
</dbReference>
<comment type="caution">
    <text evidence="1">The sequence shown here is derived from an EMBL/GenBank/DDBJ whole genome shotgun (WGS) entry which is preliminary data.</text>
</comment>
<sequence length="53" mass="6282">MKDRAGEGWMEYRMVWRVEDWAGGWVVEARVEYQTVCQGEYRTGGWPEVSVVR</sequence>
<protein>
    <submittedName>
        <fullName evidence="1">Uncharacterized protein</fullName>
    </submittedName>
</protein>
<reference evidence="1" key="1">
    <citation type="submission" date="2022-01" db="EMBL/GenBank/DDBJ databases">
        <title>Draft genome of Methanogenium marinum DSM 15558.</title>
        <authorList>
            <person name="Chen S.-C."/>
            <person name="You Y.-T."/>
        </authorList>
    </citation>
    <scope>NUCLEOTIDE SEQUENCE</scope>
    <source>
        <strain evidence="1">DSM 15558</strain>
    </source>
</reference>
<evidence type="ECO:0000313" key="2">
    <source>
        <dbReference type="Proteomes" id="UP001143747"/>
    </source>
</evidence>
<evidence type="ECO:0000313" key="1">
    <source>
        <dbReference type="EMBL" id="MDE4907524.1"/>
    </source>
</evidence>
<dbReference type="RefSeq" id="WP_274924174.1">
    <property type="nucleotide sequence ID" value="NZ_JAKELO010000002.1"/>
</dbReference>
<dbReference type="Proteomes" id="UP001143747">
    <property type="component" value="Unassembled WGS sequence"/>
</dbReference>
<accession>A0A9Q4PVF8</accession>
<name>A0A9Q4PVF8_9EURY</name>
<organism evidence="1 2">
    <name type="scientific">Methanogenium marinum</name>
    <dbReference type="NCBI Taxonomy" id="348610"/>
    <lineage>
        <taxon>Archaea</taxon>
        <taxon>Methanobacteriati</taxon>
        <taxon>Methanobacteriota</taxon>
        <taxon>Stenosarchaea group</taxon>
        <taxon>Methanomicrobia</taxon>
        <taxon>Methanomicrobiales</taxon>
        <taxon>Methanomicrobiaceae</taxon>
        <taxon>Methanogenium</taxon>
    </lineage>
</organism>
<gene>
    <name evidence="1" type="ORF">L0665_02680</name>
</gene>
<dbReference type="AlphaFoldDB" id="A0A9Q4PVF8"/>